<name>A0A024VJR7_PLAFA</name>
<accession>A0A024VJR7</accession>
<dbReference type="AlphaFoldDB" id="A0A024VJR7"/>
<keyword evidence="1" id="KW-0472">Membrane</keyword>
<reference evidence="2 3" key="2">
    <citation type="submission" date="2013-02" db="EMBL/GenBank/DDBJ databases">
        <title>The Genome Sequence of Plasmodium falciparum FCH/4.</title>
        <authorList>
            <consortium name="The Broad Institute Genome Sequencing Platform"/>
            <consortium name="The Broad Institute Genome Sequencing Center for Infectious Disease"/>
            <person name="Neafsey D."/>
            <person name="Cheeseman I."/>
            <person name="Volkman S."/>
            <person name="Adams J."/>
            <person name="Walker B."/>
            <person name="Young S.K."/>
            <person name="Zeng Q."/>
            <person name="Gargeya S."/>
            <person name="Fitzgerald M."/>
            <person name="Haas B."/>
            <person name="Abouelleil A."/>
            <person name="Alvarado L."/>
            <person name="Arachchi H.M."/>
            <person name="Berlin A.M."/>
            <person name="Chapman S.B."/>
            <person name="Dewar J."/>
            <person name="Goldberg J."/>
            <person name="Griggs A."/>
            <person name="Gujja S."/>
            <person name="Hansen M."/>
            <person name="Howarth C."/>
            <person name="Imamovic A."/>
            <person name="Larimer J."/>
            <person name="McCowan C."/>
            <person name="Murphy C."/>
            <person name="Neiman D."/>
            <person name="Pearson M."/>
            <person name="Priest M."/>
            <person name="Roberts A."/>
            <person name="Saif S."/>
            <person name="Shea T."/>
            <person name="Sisk P."/>
            <person name="Sykes S."/>
            <person name="Wortman J."/>
            <person name="Nusbaum C."/>
            <person name="Birren B."/>
        </authorList>
    </citation>
    <scope>NUCLEOTIDE SEQUENCE [LARGE SCALE GENOMIC DNA]</scope>
    <source>
        <strain evidence="2 3">FCH/4</strain>
    </source>
</reference>
<sequence>MHILNTTNYQICKYITILIIFFFFFSQIPILKIAMNNSTSILKATISRLLT</sequence>
<gene>
    <name evidence="2" type="ORF">PFFCH_03675</name>
</gene>
<dbReference type="Proteomes" id="UP000030656">
    <property type="component" value="Unassembled WGS sequence"/>
</dbReference>
<feature type="transmembrane region" description="Helical" evidence="1">
    <location>
        <begin position="14"/>
        <end position="34"/>
    </location>
</feature>
<keyword evidence="1" id="KW-1133">Transmembrane helix</keyword>
<keyword evidence="1" id="KW-0812">Transmembrane</keyword>
<dbReference type="EMBL" id="KI928007">
    <property type="protein sequence ID" value="ETW28949.1"/>
    <property type="molecule type" value="Genomic_DNA"/>
</dbReference>
<evidence type="ECO:0000256" key="1">
    <source>
        <dbReference type="SAM" id="Phobius"/>
    </source>
</evidence>
<protein>
    <submittedName>
        <fullName evidence="2">Uncharacterized protein</fullName>
    </submittedName>
</protein>
<evidence type="ECO:0000313" key="2">
    <source>
        <dbReference type="EMBL" id="ETW28949.1"/>
    </source>
</evidence>
<organism evidence="2 3">
    <name type="scientific">Plasmodium falciparum FCH/4</name>
    <dbReference type="NCBI Taxonomy" id="1036724"/>
    <lineage>
        <taxon>Eukaryota</taxon>
        <taxon>Sar</taxon>
        <taxon>Alveolata</taxon>
        <taxon>Apicomplexa</taxon>
        <taxon>Aconoidasida</taxon>
        <taxon>Haemosporida</taxon>
        <taxon>Plasmodiidae</taxon>
        <taxon>Plasmodium</taxon>
        <taxon>Plasmodium (Laverania)</taxon>
    </lineage>
</organism>
<evidence type="ECO:0000313" key="3">
    <source>
        <dbReference type="Proteomes" id="UP000030656"/>
    </source>
</evidence>
<reference evidence="2 3" key="1">
    <citation type="submission" date="2013-02" db="EMBL/GenBank/DDBJ databases">
        <title>The Genome Annotation of Plasmodium falciparum FCH/4.</title>
        <authorList>
            <consortium name="The Broad Institute Genome Sequencing Platform"/>
            <consortium name="The Broad Institute Genome Sequencing Center for Infectious Disease"/>
            <person name="Neafsey D."/>
            <person name="Hoffman S."/>
            <person name="Volkman S."/>
            <person name="Rosenthal P."/>
            <person name="Walker B."/>
            <person name="Young S.K."/>
            <person name="Zeng Q."/>
            <person name="Gargeya S."/>
            <person name="Fitzgerald M."/>
            <person name="Haas B."/>
            <person name="Abouelleil A."/>
            <person name="Allen A.W."/>
            <person name="Alvarado L."/>
            <person name="Arachchi H.M."/>
            <person name="Berlin A.M."/>
            <person name="Chapman S.B."/>
            <person name="Gainer-Dewar J."/>
            <person name="Goldberg J."/>
            <person name="Griggs A."/>
            <person name="Gujja S."/>
            <person name="Hansen M."/>
            <person name="Howarth C."/>
            <person name="Imamovic A."/>
            <person name="Ireland A."/>
            <person name="Larimer J."/>
            <person name="McCowan C."/>
            <person name="Murphy C."/>
            <person name="Pearson M."/>
            <person name="Poon T.W."/>
            <person name="Priest M."/>
            <person name="Roberts A."/>
            <person name="Saif S."/>
            <person name="Shea T."/>
            <person name="Sisk P."/>
            <person name="Sykes S."/>
            <person name="Wortman J."/>
            <person name="Nusbaum C."/>
            <person name="Birren B."/>
        </authorList>
    </citation>
    <scope>NUCLEOTIDE SEQUENCE [LARGE SCALE GENOMIC DNA]</scope>
    <source>
        <strain evidence="2 3">FCH/4</strain>
    </source>
</reference>
<proteinExistence type="predicted"/>